<feature type="transmembrane region" description="Helical" evidence="6">
    <location>
        <begin position="140"/>
        <end position="162"/>
    </location>
</feature>
<feature type="transmembrane region" description="Helical" evidence="6">
    <location>
        <begin position="230"/>
        <end position="252"/>
    </location>
</feature>
<dbReference type="CDD" id="cd00637">
    <property type="entry name" value="7tm_classA_rhodopsin-like"/>
    <property type="match status" value="1"/>
</dbReference>
<sequence length="384" mass="43618">MCPLDQGLKLVTGYLADLIYYFGSYGKDAICKKNLPLSSSTKYNTKIVKTVHMVFSGDLSQRFFFAAVAIISFTGNVFFIVIIIRNRKLLRKAYHKIILSLAITDMMIGLCLVLTPVYIIGQKPALTSKNVGSAMFCYIIGNQYLVFTLGIVSLYTVTLLAVERWCAVFRPFEHRTTFRIHKVRQYLIVIWIASFATNSTHILETKYFLNNVNTTERCVFQGIASREARVVIGVVEIFLKFLIPFLILVVSFTHLYRFMKDSLVVATTHPSNYIALTRVTHMAAATSLVMVLCWFPNQLVYLLFKLDVVQLNTPFHKATVIVCMFNSCLNPCIFLLSNKLYRKKAKELLPKCRGSVKDFDLTSTESKKVVQSVVPVKFLEGNIL</sequence>
<feature type="domain" description="G-protein coupled receptors family 1 profile" evidence="7">
    <location>
        <begin position="75"/>
        <end position="334"/>
    </location>
</feature>
<feature type="transmembrane region" description="Helical" evidence="6">
    <location>
        <begin position="183"/>
        <end position="203"/>
    </location>
</feature>
<keyword evidence="5" id="KW-0675">Receptor</keyword>
<evidence type="ECO:0000256" key="6">
    <source>
        <dbReference type="SAM" id="Phobius"/>
    </source>
</evidence>
<feature type="transmembrane region" description="Helical" evidence="6">
    <location>
        <begin position="273"/>
        <end position="295"/>
    </location>
</feature>
<dbReference type="GO" id="GO:0016020">
    <property type="term" value="C:membrane"/>
    <property type="evidence" value="ECO:0007669"/>
    <property type="project" value="UniProtKB-SubCell"/>
</dbReference>
<dbReference type="InterPro" id="IPR000276">
    <property type="entry name" value="GPCR_Rhodpsn"/>
</dbReference>
<dbReference type="PROSITE" id="PS00237">
    <property type="entry name" value="G_PROTEIN_RECEP_F1_1"/>
    <property type="match status" value="1"/>
</dbReference>
<evidence type="ECO:0000256" key="1">
    <source>
        <dbReference type="ARBA" id="ARBA00004370"/>
    </source>
</evidence>
<keyword evidence="5" id="KW-0807">Transducer</keyword>
<protein>
    <recommendedName>
        <fullName evidence="7">G-protein coupled receptors family 1 profile domain-containing protein</fullName>
    </recommendedName>
</protein>
<dbReference type="Gene3D" id="1.20.1070.10">
    <property type="entry name" value="Rhodopsin 7-helix transmembrane proteins"/>
    <property type="match status" value="1"/>
</dbReference>
<evidence type="ECO:0000256" key="5">
    <source>
        <dbReference type="RuleBase" id="RU000688"/>
    </source>
</evidence>
<comment type="similarity">
    <text evidence="5">Belongs to the G-protein coupled receptor 1 family.</text>
</comment>
<evidence type="ECO:0000313" key="8">
    <source>
        <dbReference type="EMBL" id="RMX41665.1"/>
    </source>
</evidence>
<dbReference type="SUPFAM" id="SSF81321">
    <property type="entry name" value="Family A G protein-coupled receptor-like"/>
    <property type="match status" value="1"/>
</dbReference>
<dbReference type="PRINTS" id="PR00237">
    <property type="entry name" value="GPCRRHODOPSN"/>
</dbReference>
<feature type="transmembrane region" description="Helical" evidence="6">
    <location>
        <begin position="63"/>
        <end position="85"/>
    </location>
</feature>
<evidence type="ECO:0000256" key="3">
    <source>
        <dbReference type="ARBA" id="ARBA00022989"/>
    </source>
</evidence>
<evidence type="ECO:0000256" key="4">
    <source>
        <dbReference type="ARBA" id="ARBA00023136"/>
    </source>
</evidence>
<keyword evidence="4 6" id="KW-0472">Membrane</keyword>
<evidence type="ECO:0000313" key="9">
    <source>
        <dbReference type="Proteomes" id="UP000275408"/>
    </source>
</evidence>
<comment type="caution">
    <text evidence="8">The sequence shown here is derived from an EMBL/GenBank/DDBJ whole genome shotgun (WGS) entry which is preliminary data.</text>
</comment>
<reference evidence="8 9" key="1">
    <citation type="journal article" date="2018" name="Sci. Rep.">
        <title>Comparative analysis of the Pocillopora damicornis genome highlights role of immune system in coral evolution.</title>
        <authorList>
            <person name="Cunning R."/>
            <person name="Bay R.A."/>
            <person name="Gillette P."/>
            <person name="Baker A.C."/>
            <person name="Traylor-Knowles N."/>
        </authorList>
    </citation>
    <scope>NUCLEOTIDE SEQUENCE [LARGE SCALE GENOMIC DNA]</scope>
    <source>
        <strain evidence="8">RSMAS</strain>
        <tissue evidence="8">Whole animal</tissue>
    </source>
</reference>
<dbReference type="Pfam" id="PF00001">
    <property type="entry name" value="7tm_1"/>
    <property type="match status" value="1"/>
</dbReference>
<accession>A0A3M6TJV0</accession>
<gene>
    <name evidence="8" type="ORF">pdam_00015865</name>
</gene>
<dbReference type="InterPro" id="IPR017452">
    <property type="entry name" value="GPCR_Rhodpsn_7TM"/>
</dbReference>
<name>A0A3M6TJV0_POCDA</name>
<dbReference type="Proteomes" id="UP000275408">
    <property type="component" value="Unassembled WGS sequence"/>
</dbReference>
<organism evidence="8 9">
    <name type="scientific">Pocillopora damicornis</name>
    <name type="common">Cauliflower coral</name>
    <name type="synonym">Millepora damicornis</name>
    <dbReference type="NCBI Taxonomy" id="46731"/>
    <lineage>
        <taxon>Eukaryota</taxon>
        <taxon>Metazoa</taxon>
        <taxon>Cnidaria</taxon>
        <taxon>Anthozoa</taxon>
        <taxon>Hexacorallia</taxon>
        <taxon>Scleractinia</taxon>
        <taxon>Astrocoeniina</taxon>
        <taxon>Pocilloporidae</taxon>
        <taxon>Pocillopora</taxon>
    </lineage>
</organism>
<feature type="transmembrane region" description="Helical" evidence="6">
    <location>
        <begin position="97"/>
        <end position="120"/>
    </location>
</feature>
<proteinExistence type="inferred from homology"/>
<dbReference type="OrthoDB" id="2132067at2759"/>
<evidence type="ECO:0000256" key="2">
    <source>
        <dbReference type="ARBA" id="ARBA00022692"/>
    </source>
</evidence>
<dbReference type="PROSITE" id="PS50262">
    <property type="entry name" value="G_PROTEIN_RECEP_F1_2"/>
    <property type="match status" value="1"/>
</dbReference>
<dbReference type="PANTHER" id="PTHR45698:SF1">
    <property type="entry name" value="TRACE AMINE-ASSOCIATED RECEPTOR 13C-LIKE"/>
    <property type="match status" value="1"/>
</dbReference>
<keyword evidence="2 5" id="KW-0812">Transmembrane</keyword>
<keyword evidence="9" id="KW-1185">Reference proteome</keyword>
<dbReference type="AlphaFoldDB" id="A0A3M6TJV0"/>
<comment type="subcellular location">
    <subcellularLocation>
        <location evidence="1">Membrane</location>
    </subcellularLocation>
</comment>
<dbReference type="GO" id="GO:0004930">
    <property type="term" value="F:G protein-coupled receptor activity"/>
    <property type="evidence" value="ECO:0007669"/>
    <property type="project" value="UniProtKB-KW"/>
</dbReference>
<feature type="transmembrane region" description="Helical" evidence="6">
    <location>
        <begin position="315"/>
        <end position="336"/>
    </location>
</feature>
<dbReference type="EMBL" id="RCHS01003461">
    <property type="protein sequence ID" value="RMX41665.1"/>
    <property type="molecule type" value="Genomic_DNA"/>
</dbReference>
<keyword evidence="3 6" id="KW-1133">Transmembrane helix</keyword>
<keyword evidence="5" id="KW-0297">G-protein coupled receptor</keyword>
<evidence type="ECO:0000259" key="7">
    <source>
        <dbReference type="PROSITE" id="PS50262"/>
    </source>
</evidence>
<dbReference type="PANTHER" id="PTHR45698">
    <property type="entry name" value="TRACE AMINE-ASSOCIATED RECEPTOR 19N-RELATED"/>
    <property type="match status" value="1"/>
</dbReference>